<name>A0A0E3V8F3_9BACT</name>
<dbReference type="HOGENOM" id="CLU_535172_0_0_10"/>
<dbReference type="EMBL" id="CP010429">
    <property type="protein sequence ID" value="AKD56707.1"/>
    <property type="molecule type" value="Genomic_DNA"/>
</dbReference>
<dbReference type="NCBIfam" id="TIGR04131">
    <property type="entry name" value="Bac_Flav_CTERM"/>
    <property type="match status" value="1"/>
</dbReference>
<dbReference type="AlphaFoldDB" id="A0A0E3V8F3"/>
<dbReference type="Proteomes" id="UP000033054">
    <property type="component" value="Chromosome"/>
</dbReference>
<protein>
    <recommendedName>
        <fullName evidence="3">Gliding motility protein</fullName>
    </recommendedName>
</protein>
<gene>
    <name evidence="1" type="ORF">SD10_19180</name>
</gene>
<evidence type="ECO:0008006" key="3">
    <source>
        <dbReference type="Google" id="ProtNLM"/>
    </source>
</evidence>
<dbReference type="Pfam" id="PF13585">
    <property type="entry name" value="CHU_C"/>
    <property type="match status" value="1"/>
</dbReference>
<reference evidence="1 2" key="1">
    <citation type="journal article" date="2014" name="Curr. Microbiol.">
        <title>Spirosoma radiotolerans sp. nov., a gamma-radiation-resistant bacterium isolated from gamma ray-irradiated soil.</title>
        <authorList>
            <person name="Lee J.J."/>
            <person name="Srinivasan S."/>
            <person name="Lim S."/>
            <person name="Joe M."/>
            <person name="Im S."/>
            <person name="Bae S.I."/>
            <person name="Park K.R."/>
            <person name="Han J.H."/>
            <person name="Park S.H."/>
            <person name="Joo B.M."/>
            <person name="Park S.J."/>
            <person name="Kim M.K."/>
        </authorList>
    </citation>
    <scope>NUCLEOTIDE SEQUENCE [LARGE SCALE GENOMIC DNA]</scope>
    <source>
        <strain evidence="1 2">DG5A</strain>
    </source>
</reference>
<evidence type="ECO:0000313" key="2">
    <source>
        <dbReference type="Proteomes" id="UP000033054"/>
    </source>
</evidence>
<dbReference type="PATRIC" id="fig|1379870.5.peg.4140"/>
<dbReference type="RefSeq" id="WP_046575948.1">
    <property type="nucleotide sequence ID" value="NZ_CP010429.1"/>
</dbReference>
<organism evidence="1 2">
    <name type="scientific">Spirosoma radiotolerans</name>
    <dbReference type="NCBI Taxonomy" id="1379870"/>
    <lineage>
        <taxon>Bacteria</taxon>
        <taxon>Pseudomonadati</taxon>
        <taxon>Bacteroidota</taxon>
        <taxon>Cytophagia</taxon>
        <taxon>Cytophagales</taxon>
        <taxon>Cytophagaceae</taxon>
        <taxon>Spirosoma</taxon>
    </lineage>
</organism>
<dbReference type="OrthoDB" id="1491125at2"/>
<accession>A0A0E3V8F3</accession>
<evidence type="ECO:0000313" key="1">
    <source>
        <dbReference type="EMBL" id="AKD56707.1"/>
    </source>
</evidence>
<proteinExistence type="predicted"/>
<dbReference type="KEGG" id="srd:SD10_19180"/>
<dbReference type="STRING" id="1379870.SD10_19180"/>
<dbReference type="InterPro" id="IPR026341">
    <property type="entry name" value="T9SS_type_B"/>
</dbReference>
<sequence>MQKGYSWLWVSLVAFLPGMLAGQNLIPNGNFETYRNCPRQDNQLIEATPWYNPNRATPDFYHECFQTGQMSLPPHSGKGVGHLFFDQGWAEYLGVRLIKPLIADECYYFEMYIATDTPNKYLPETLGAYFSTSPVTDVTTTDRLPANPQILDTQPKNSLGRLQWQRVAGFVTAKGGEQYITIGNFNKEPPFLGYYYLFVDDISLVPVNLELGKDTTLCGRQSTLLLDATTPGAFDYRWNDGSTKPTRQVTKPGKYSVTAVTSCKTLTDSLIVDYALDFSLGADTTICNGQTLTLKVPATTTSTYRWQDGSSTNTLTVRQAGQYSIRVTQASCIASDTIQVQYIRPPELELGPDKQLCGAQLFVIKPTVAEGKFSWTDQISGVERTVSSSGIYRASVQNACATVTDSIVIDYNACDCVLYAPNTFTPNGDGLNDVFLAYGCGDITITSLAIFNRWGEVVFETKDSPFLWDGNYRGDHCETGVYAWRIQYRLRQQGKVITDQKTGPLSLIR</sequence>
<keyword evidence="2" id="KW-1185">Reference proteome</keyword>
<dbReference type="Gene3D" id="2.60.120.260">
    <property type="entry name" value="Galactose-binding domain-like"/>
    <property type="match status" value="1"/>
</dbReference>